<organism evidence="1 2">
    <name type="scientific">Tritrichomonas foetus</name>
    <dbReference type="NCBI Taxonomy" id="1144522"/>
    <lineage>
        <taxon>Eukaryota</taxon>
        <taxon>Metamonada</taxon>
        <taxon>Parabasalia</taxon>
        <taxon>Tritrichomonadida</taxon>
        <taxon>Tritrichomonadidae</taxon>
        <taxon>Tritrichomonas</taxon>
    </lineage>
</organism>
<dbReference type="OrthoDB" id="8883818at2759"/>
<dbReference type="GeneID" id="94825484"/>
<accession>A0A1J4L1Z3</accession>
<dbReference type="SUPFAM" id="SSF50998">
    <property type="entry name" value="Quinoprotein alcohol dehydrogenase-like"/>
    <property type="match status" value="1"/>
</dbReference>
<dbReference type="GO" id="GO:0000462">
    <property type="term" value="P:maturation of SSU-rRNA from tricistronic rRNA transcript (SSU-rRNA, 5.8S rRNA, LSU-rRNA)"/>
    <property type="evidence" value="ECO:0007669"/>
    <property type="project" value="InterPro"/>
</dbReference>
<evidence type="ECO:0000313" key="1">
    <source>
        <dbReference type="EMBL" id="OHT17535.1"/>
    </source>
</evidence>
<keyword evidence="2" id="KW-1185">Reference proteome</keyword>
<dbReference type="SUPFAM" id="SSF50978">
    <property type="entry name" value="WD40 repeat-like"/>
    <property type="match status" value="1"/>
</dbReference>
<name>A0A1J4L1Z3_9EUKA</name>
<dbReference type="PANTHER" id="PTHR44163:SF1">
    <property type="entry name" value="U3 SMALL NUCLEOLAR RNA-ASSOCIATED PROTEIN 4 HOMOLOG"/>
    <property type="match status" value="1"/>
</dbReference>
<dbReference type="AlphaFoldDB" id="A0A1J4L1Z3"/>
<proteinExistence type="predicted"/>
<dbReference type="InterPro" id="IPR036322">
    <property type="entry name" value="WD40_repeat_dom_sf"/>
</dbReference>
<dbReference type="InterPro" id="IPR046351">
    <property type="entry name" value="UTP4"/>
</dbReference>
<sequence>MTEVHRIRVFDYTPSSISSISLNTKGDTLVVGRESGYLEIWNIKENAFVMASFYVTFPDNLKSVAWCKYHDEPAIAVGLLTGELFLIQYPSLKFMRPTHSYGHLITLAVNKKQDRIVTACGDSEYTGHVNIFNPSEELSFVASSDKFVSAVLCVCFDDSGYIYAGAHQGRVAKIDPENGRILTCYEVGSPVLAVTAVPGGHFATGDRDGNVHIWDPMTATVIAKFNSHKANIRALAANDQFLWASGVDPTVVKFGYNKKNGLWAQAGSSRNHTHEVTCLAASDKTYAISGSLDSTLYIKDQLFPFQYQPPISSTSRDGDLIVAGATGHQLSIWKLDSKQAKLELNVKTDNSKNCIECVALSPSGNELAYSASAVKLIKRNQNGMWEYDNKTNLPPASFLVYSKQGILFMGFLDGTVRFKKGSINVGFPVFRIAISSNGEHIVAGGIDKMVLLDKNLTKIETELPNLGTPFSTFAFQPFKNRLFISTGSEKVAVFNVLKKELLPKLTTKFGKFKDVAVNTISFAVDNPSQILLASSQRAIVRNLKKPDLGLYRLPYNDILYVTFAGPKQIIIFEKPWTFTISSLPEVYRMKRFMARNEENLPRY</sequence>
<reference evidence="1" key="1">
    <citation type="submission" date="2016-10" db="EMBL/GenBank/DDBJ databases">
        <authorList>
            <person name="Benchimol M."/>
            <person name="Almeida L.G."/>
            <person name="Vasconcelos A.T."/>
            <person name="Perreira-Neves A."/>
            <person name="Rosa I.A."/>
            <person name="Tasca T."/>
            <person name="Bogo M.R."/>
            <person name="de Souza W."/>
        </authorList>
    </citation>
    <scope>NUCLEOTIDE SEQUENCE [LARGE SCALE GENOMIC DNA]</scope>
    <source>
        <strain evidence="1">K</strain>
    </source>
</reference>
<dbReference type="InterPro" id="IPR011047">
    <property type="entry name" value="Quinoprotein_ADH-like_sf"/>
</dbReference>
<dbReference type="Proteomes" id="UP000179807">
    <property type="component" value="Unassembled WGS sequence"/>
</dbReference>
<dbReference type="EMBL" id="MLAK01000002">
    <property type="protein sequence ID" value="OHT17535.1"/>
    <property type="molecule type" value="Genomic_DNA"/>
</dbReference>
<dbReference type="Pfam" id="PF00400">
    <property type="entry name" value="WD40"/>
    <property type="match status" value="2"/>
</dbReference>
<dbReference type="InterPro" id="IPR015943">
    <property type="entry name" value="WD40/YVTN_repeat-like_dom_sf"/>
</dbReference>
<evidence type="ECO:0008006" key="3">
    <source>
        <dbReference type="Google" id="ProtNLM"/>
    </source>
</evidence>
<evidence type="ECO:0000313" key="2">
    <source>
        <dbReference type="Proteomes" id="UP000179807"/>
    </source>
</evidence>
<dbReference type="InterPro" id="IPR001680">
    <property type="entry name" value="WD40_rpt"/>
</dbReference>
<dbReference type="GO" id="GO:0032040">
    <property type="term" value="C:small-subunit processome"/>
    <property type="evidence" value="ECO:0007669"/>
    <property type="project" value="TreeGrafter"/>
</dbReference>
<protein>
    <recommendedName>
        <fullName evidence="3">Anaphase-promoting complex subunit 4 WD40 domain-containing protein</fullName>
    </recommendedName>
</protein>
<dbReference type="GO" id="GO:0034455">
    <property type="term" value="C:t-UTP complex"/>
    <property type="evidence" value="ECO:0007669"/>
    <property type="project" value="TreeGrafter"/>
</dbReference>
<dbReference type="VEuPathDB" id="TrichDB:TRFO_02589"/>
<dbReference type="Gene3D" id="2.130.10.10">
    <property type="entry name" value="YVTN repeat-like/Quinoprotein amine dehydrogenase"/>
    <property type="match status" value="2"/>
</dbReference>
<dbReference type="PANTHER" id="PTHR44163">
    <property type="entry name" value="U3 SMALL NUCLEOLAR RNA-ASSOCIATED PROTEIN 4 HOMOLOG"/>
    <property type="match status" value="1"/>
</dbReference>
<dbReference type="RefSeq" id="XP_068370671.1">
    <property type="nucleotide sequence ID" value="XM_068490780.1"/>
</dbReference>
<gene>
    <name evidence="1" type="ORF">TRFO_02589</name>
</gene>
<comment type="caution">
    <text evidence="1">The sequence shown here is derived from an EMBL/GenBank/DDBJ whole genome shotgun (WGS) entry which is preliminary data.</text>
</comment>
<dbReference type="GO" id="GO:0003723">
    <property type="term" value="F:RNA binding"/>
    <property type="evidence" value="ECO:0007669"/>
    <property type="project" value="TreeGrafter"/>
</dbReference>
<dbReference type="GO" id="GO:0030686">
    <property type="term" value="C:90S preribosome"/>
    <property type="evidence" value="ECO:0007669"/>
    <property type="project" value="InterPro"/>
</dbReference>
<dbReference type="SMART" id="SM00320">
    <property type="entry name" value="WD40"/>
    <property type="match status" value="6"/>
</dbReference>